<dbReference type="Pfam" id="PF14384">
    <property type="entry name" value="BrnA_antitoxin"/>
    <property type="match status" value="1"/>
</dbReference>
<protein>
    <recommendedName>
        <fullName evidence="3">BrnA antitoxin of type II toxin-antitoxin system</fullName>
    </recommendedName>
</protein>
<comment type="caution">
    <text evidence="1">The sequence shown here is derived from an EMBL/GenBank/DDBJ whole genome shotgun (WGS) entry which is preliminary data.</text>
</comment>
<name>A0A2W4EGZ2_9HYPH</name>
<reference evidence="1 2" key="1">
    <citation type="journal article" date="2018" name="Sci. Rep.">
        <title>Rhizobium tumorigenes sp. nov., a novel plant tumorigenic bacterium isolated from cane gall tumors on thornless blackberry.</title>
        <authorList>
            <person name="Kuzmanovi N."/>
            <person name="Smalla K."/>
            <person name="Gronow S."/>
            <person name="PuBawska J."/>
        </authorList>
    </citation>
    <scope>NUCLEOTIDE SEQUENCE [LARGE SCALE GENOMIC DNA]</scope>
    <source>
        <strain evidence="1 2">CCBAU 85046</strain>
    </source>
</reference>
<evidence type="ECO:0008006" key="3">
    <source>
        <dbReference type="Google" id="ProtNLM"/>
    </source>
</evidence>
<accession>A0A2W4EGZ2</accession>
<gene>
    <name evidence="1" type="ORF">CPY51_23060</name>
</gene>
<proteinExistence type="predicted"/>
<evidence type="ECO:0000313" key="2">
    <source>
        <dbReference type="Proteomes" id="UP000248925"/>
    </source>
</evidence>
<dbReference type="AlphaFoldDB" id="A0A2W4EGZ2"/>
<sequence length="81" mass="8994">MIKVKNDEPIGSKPVDLVQEVLDHNATKAKRRPNGNPKTLVTLRIDPEVINFFKASGDGWQGRINEALRLASGFQPKDQGK</sequence>
<dbReference type="InterPro" id="IPR025528">
    <property type="entry name" value="BrnA_antitoxin"/>
</dbReference>
<keyword evidence="2" id="KW-1185">Reference proteome</keyword>
<dbReference type="OrthoDB" id="361944at2"/>
<dbReference type="Proteomes" id="UP000248925">
    <property type="component" value="Unassembled WGS sequence"/>
</dbReference>
<evidence type="ECO:0000313" key="1">
    <source>
        <dbReference type="EMBL" id="PZM10450.1"/>
    </source>
</evidence>
<dbReference type="RefSeq" id="WP_111162590.1">
    <property type="nucleotide sequence ID" value="NZ_PCDP01000050.1"/>
</dbReference>
<organism evidence="1 2">
    <name type="scientific">Rhizobium tubonense</name>
    <dbReference type="NCBI Taxonomy" id="484088"/>
    <lineage>
        <taxon>Bacteria</taxon>
        <taxon>Pseudomonadati</taxon>
        <taxon>Pseudomonadota</taxon>
        <taxon>Alphaproteobacteria</taxon>
        <taxon>Hyphomicrobiales</taxon>
        <taxon>Rhizobiaceae</taxon>
        <taxon>Rhizobium/Agrobacterium group</taxon>
        <taxon>Rhizobium</taxon>
    </lineage>
</organism>
<dbReference type="EMBL" id="PCDP01000050">
    <property type="protein sequence ID" value="PZM10450.1"/>
    <property type="molecule type" value="Genomic_DNA"/>
</dbReference>